<evidence type="ECO:0000256" key="2">
    <source>
        <dbReference type="ARBA" id="ARBA00005369"/>
    </source>
</evidence>
<dbReference type="EMBL" id="BOOQ01000058">
    <property type="protein sequence ID" value="GII50980.1"/>
    <property type="molecule type" value="Genomic_DNA"/>
</dbReference>
<organism evidence="12 13">
    <name type="scientific">Planotetraspora silvatica</name>
    <dbReference type="NCBI Taxonomy" id="234614"/>
    <lineage>
        <taxon>Bacteria</taxon>
        <taxon>Bacillati</taxon>
        <taxon>Actinomycetota</taxon>
        <taxon>Actinomycetes</taxon>
        <taxon>Streptosporangiales</taxon>
        <taxon>Streptosporangiaceae</taxon>
        <taxon>Planotetraspora</taxon>
    </lineage>
</organism>
<keyword evidence="5" id="KW-0963">Cytoplasm</keyword>
<dbReference type="Proteomes" id="UP000644610">
    <property type="component" value="Unassembled WGS sequence"/>
</dbReference>
<dbReference type="PANTHER" id="PTHR11579">
    <property type="entry name" value="PROTEIN-L-ISOASPARTATE O-METHYLTRANSFERASE"/>
    <property type="match status" value="1"/>
</dbReference>
<evidence type="ECO:0000256" key="10">
    <source>
        <dbReference type="ARBA" id="ARBA00031323"/>
    </source>
</evidence>
<dbReference type="InterPro" id="IPR000682">
    <property type="entry name" value="PCMT"/>
</dbReference>
<dbReference type="GO" id="GO:0032259">
    <property type="term" value="P:methylation"/>
    <property type="evidence" value="ECO:0007669"/>
    <property type="project" value="UniProtKB-KW"/>
</dbReference>
<evidence type="ECO:0000256" key="11">
    <source>
        <dbReference type="ARBA" id="ARBA00031350"/>
    </source>
</evidence>
<comment type="similarity">
    <text evidence="2">Belongs to the methyltransferase superfamily. L-isoaspartyl/D-aspartyl protein methyltransferase family.</text>
</comment>
<dbReference type="RefSeq" id="WP_203980439.1">
    <property type="nucleotide sequence ID" value="NZ_BAAAKY010000041.1"/>
</dbReference>
<comment type="subcellular location">
    <subcellularLocation>
        <location evidence="1">Cytoplasm</location>
    </subcellularLocation>
</comment>
<reference evidence="12" key="1">
    <citation type="submission" date="2021-01" db="EMBL/GenBank/DDBJ databases">
        <title>Whole genome shotgun sequence of Planotetraspora silvatica NBRC 100141.</title>
        <authorList>
            <person name="Komaki H."/>
            <person name="Tamura T."/>
        </authorList>
    </citation>
    <scope>NUCLEOTIDE SEQUENCE</scope>
    <source>
        <strain evidence="12">NBRC 100141</strain>
    </source>
</reference>
<dbReference type="SUPFAM" id="SSF53335">
    <property type="entry name" value="S-adenosyl-L-methionine-dependent methyltransferases"/>
    <property type="match status" value="1"/>
</dbReference>
<keyword evidence="8" id="KW-0949">S-adenosyl-L-methionine</keyword>
<comment type="caution">
    <text evidence="12">The sequence shown here is derived from an EMBL/GenBank/DDBJ whole genome shotgun (WGS) entry which is preliminary data.</text>
</comment>
<keyword evidence="7" id="KW-0808">Transferase</keyword>
<dbReference type="PANTHER" id="PTHR11579:SF0">
    <property type="entry name" value="PROTEIN-L-ISOASPARTATE(D-ASPARTATE) O-METHYLTRANSFERASE"/>
    <property type="match status" value="1"/>
</dbReference>
<evidence type="ECO:0000256" key="3">
    <source>
        <dbReference type="ARBA" id="ARBA00011890"/>
    </source>
</evidence>
<evidence type="ECO:0000256" key="5">
    <source>
        <dbReference type="ARBA" id="ARBA00022490"/>
    </source>
</evidence>
<dbReference type="Pfam" id="PF01135">
    <property type="entry name" value="PCMT"/>
    <property type="match status" value="1"/>
</dbReference>
<gene>
    <name evidence="12" type="primary">pcm</name>
    <name evidence="12" type="ORF">Psi02_74040</name>
</gene>
<accession>A0A8J3UUK0</accession>
<evidence type="ECO:0000256" key="7">
    <source>
        <dbReference type="ARBA" id="ARBA00022679"/>
    </source>
</evidence>
<evidence type="ECO:0000313" key="12">
    <source>
        <dbReference type="EMBL" id="GII50980.1"/>
    </source>
</evidence>
<dbReference type="GO" id="GO:0005737">
    <property type="term" value="C:cytoplasm"/>
    <property type="evidence" value="ECO:0007669"/>
    <property type="project" value="UniProtKB-SubCell"/>
</dbReference>
<sequence length="214" mass="22751">MTGGACPADLVRAVRAAGIRDERILGVLRVIPRADFVPAGDAAVADHDIPIPIPHGQVTTQPSLSARMIEGLGLAGDEHVLEVGTGLGFQTALLARLAADVVSIDMWPDIVEWARSNLAGHGIGNVELLVGDGSCGVPDRAPYDAVIVSAAFPEVPPPLIEQLRVGGRLVQPIGPGGQEEVVLFRRTDTGLRRRQVLTPARFVRLRGRYGFPRD</sequence>
<evidence type="ECO:0000313" key="13">
    <source>
        <dbReference type="Proteomes" id="UP000644610"/>
    </source>
</evidence>
<evidence type="ECO:0000256" key="8">
    <source>
        <dbReference type="ARBA" id="ARBA00022691"/>
    </source>
</evidence>
<dbReference type="CDD" id="cd02440">
    <property type="entry name" value="AdoMet_MTases"/>
    <property type="match status" value="1"/>
</dbReference>
<evidence type="ECO:0000256" key="4">
    <source>
        <dbReference type="ARBA" id="ARBA00013346"/>
    </source>
</evidence>
<dbReference type="Gene3D" id="3.40.50.150">
    <property type="entry name" value="Vaccinia Virus protein VP39"/>
    <property type="match status" value="1"/>
</dbReference>
<evidence type="ECO:0000256" key="1">
    <source>
        <dbReference type="ARBA" id="ARBA00004496"/>
    </source>
</evidence>
<proteinExistence type="inferred from homology"/>
<dbReference type="AlphaFoldDB" id="A0A8J3UUK0"/>
<dbReference type="EC" id="2.1.1.77" evidence="3"/>
<name>A0A8J3UUK0_9ACTN</name>
<protein>
    <recommendedName>
        <fullName evidence="4">Protein-L-isoaspartate O-methyltransferase</fullName>
        <ecNumber evidence="3">2.1.1.77</ecNumber>
    </recommendedName>
    <alternativeName>
        <fullName evidence="11">L-isoaspartyl protein carboxyl methyltransferase</fullName>
    </alternativeName>
    <alternativeName>
        <fullName evidence="9">Protein L-isoaspartyl methyltransferase</fullName>
    </alternativeName>
    <alternativeName>
        <fullName evidence="10">Protein-beta-aspartate methyltransferase</fullName>
    </alternativeName>
</protein>
<dbReference type="GO" id="GO:0004719">
    <property type="term" value="F:protein-L-isoaspartate (D-aspartate) O-methyltransferase activity"/>
    <property type="evidence" value="ECO:0007669"/>
    <property type="project" value="UniProtKB-EC"/>
</dbReference>
<keyword evidence="6" id="KW-0489">Methyltransferase</keyword>
<evidence type="ECO:0000256" key="6">
    <source>
        <dbReference type="ARBA" id="ARBA00022603"/>
    </source>
</evidence>
<dbReference type="InterPro" id="IPR029063">
    <property type="entry name" value="SAM-dependent_MTases_sf"/>
</dbReference>
<keyword evidence="13" id="KW-1185">Reference proteome</keyword>
<evidence type="ECO:0000256" key="9">
    <source>
        <dbReference type="ARBA" id="ARBA00030757"/>
    </source>
</evidence>